<comment type="function">
    <text evidence="13">Required for the insertion and/or proper folding and/or complex formation of integral membrane proteins into the membrane. Involved in integration of membrane proteins that insert both dependently and independently of the Sec translocase complex, as well as at least some lipoproteins. Aids folding of multispanning membrane proteins.</text>
</comment>
<keyword evidence="8 13" id="KW-1133">Transmembrane helix</keyword>
<comment type="caution">
    <text evidence="17">The sequence shown here is derived from an EMBL/GenBank/DDBJ whole genome shotgun (WGS) entry which is preliminary data.</text>
</comment>
<evidence type="ECO:0000259" key="16">
    <source>
        <dbReference type="Pfam" id="PF14849"/>
    </source>
</evidence>
<evidence type="ECO:0000313" key="17">
    <source>
        <dbReference type="EMBL" id="RMA93045.1"/>
    </source>
</evidence>
<comment type="subcellular location">
    <subcellularLocation>
        <location evidence="1">Cell inner membrane</location>
        <topology evidence="1">Multi-pass membrane protein</topology>
    </subcellularLocation>
    <subcellularLocation>
        <location evidence="13">Cell membrane</location>
        <topology evidence="13">Multi-pass membrane protein</topology>
    </subcellularLocation>
</comment>
<dbReference type="GO" id="GO:0051205">
    <property type="term" value="P:protein insertion into membrane"/>
    <property type="evidence" value="ECO:0007669"/>
    <property type="project" value="TreeGrafter"/>
</dbReference>
<evidence type="ECO:0000259" key="15">
    <source>
        <dbReference type="Pfam" id="PF02096"/>
    </source>
</evidence>
<evidence type="ECO:0000256" key="9">
    <source>
        <dbReference type="ARBA" id="ARBA00023136"/>
    </source>
</evidence>
<dbReference type="NCBIfam" id="TIGR03593">
    <property type="entry name" value="yidC_nterm"/>
    <property type="match status" value="1"/>
</dbReference>
<name>A0A3M0BEN1_9AQUI</name>
<evidence type="ECO:0000256" key="13">
    <source>
        <dbReference type="HAMAP-Rule" id="MF_01810"/>
    </source>
</evidence>
<dbReference type="CDD" id="cd20070">
    <property type="entry name" value="5TM_YidC_Alb3"/>
    <property type="match status" value="1"/>
</dbReference>
<evidence type="ECO:0000256" key="11">
    <source>
        <dbReference type="ARBA" id="ARBA00033245"/>
    </source>
</evidence>
<proteinExistence type="inferred from homology"/>
<evidence type="ECO:0000313" key="18">
    <source>
        <dbReference type="Proteomes" id="UP000280842"/>
    </source>
</evidence>
<evidence type="ECO:0000256" key="8">
    <source>
        <dbReference type="ARBA" id="ARBA00022989"/>
    </source>
</evidence>
<evidence type="ECO:0000256" key="7">
    <source>
        <dbReference type="ARBA" id="ARBA00022927"/>
    </source>
</evidence>
<evidence type="ECO:0000256" key="4">
    <source>
        <dbReference type="ARBA" id="ARBA00022448"/>
    </source>
</evidence>
<dbReference type="PRINTS" id="PR01900">
    <property type="entry name" value="YIDCPROTEIN"/>
</dbReference>
<dbReference type="GO" id="GO:0032977">
    <property type="term" value="F:membrane insertase activity"/>
    <property type="evidence" value="ECO:0007669"/>
    <property type="project" value="InterPro"/>
</dbReference>
<dbReference type="PANTHER" id="PTHR12428:SF65">
    <property type="entry name" value="CYTOCHROME C OXIDASE ASSEMBLY PROTEIN COX18, MITOCHONDRIAL"/>
    <property type="match status" value="1"/>
</dbReference>
<keyword evidence="10 13" id="KW-0143">Chaperone</keyword>
<evidence type="ECO:0000256" key="14">
    <source>
        <dbReference type="SAM" id="MobiDB-lite"/>
    </source>
</evidence>
<dbReference type="CDD" id="cd19961">
    <property type="entry name" value="EcYidC-like_peri"/>
    <property type="match status" value="1"/>
</dbReference>
<dbReference type="EMBL" id="REFO01000015">
    <property type="protein sequence ID" value="RMA93045.1"/>
    <property type="molecule type" value="Genomic_DNA"/>
</dbReference>
<comment type="subunit">
    <text evidence="13">Interacts with the Sec translocase complex via SecD. Specifically interacts with transmembrane segments of nascent integral membrane proteins during membrane integration.</text>
</comment>
<evidence type="ECO:0000256" key="5">
    <source>
        <dbReference type="ARBA" id="ARBA00022475"/>
    </source>
</evidence>
<dbReference type="Gene3D" id="2.70.98.90">
    <property type="match status" value="1"/>
</dbReference>
<evidence type="ECO:0000256" key="10">
    <source>
        <dbReference type="ARBA" id="ARBA00023186"/>
    </source>
</evidence>
<dbReference type="GO" id="GO:0005886">
    <property type="term" value="C:plasma membrane"/>
    <property type="evidence" value="ECO:0007669"/>
    <property type="project" value="UniProtKB-SubCell"/>
</dbReference>
<keyword evidence="6 13" id="KW-0812">Transmembrane</keyword>
<feature type="domain" description="Membrane insertase YidC/Oxa/ALB C-terminal" evidence="15">
    <location>
        <begin position="350"/>
        <end position="526"/>
    </location>
</feature>
<dbReference type="InterPro" id="IPR028055">
    <property type="entry name" value="YidC/Oxa/ALB_C"/>
</dbReference>
<feature type="transmembrane region" description="Helical" evidence="13">
    <location>
        <begin position="419"/>
        <end position="439"/>
    </location>
</feature>
<dbReference type="Pfam" id="PF14849">
    <property type="entry name" value="YidC_periplas"/>
    <property type="match status" value="1"/>
</dbReference>
<keyword evidence="18" id="KW-1185">Reference proteome</keyword>
<dbReference type="InterPro" id="IPR038221">
    <property type="entry name" value="YidC_periplasmic_sf"/>
</dbReference>
<dbReference type="RefSeq" id="WP_121923628.1">
    <property type="nucleotide sequence ID" value="NZ_REFO01000015.1"/>
</dbReference>
<evidence type="ECO:0000256" key="3">
    <source>
        <dbReference type="ARBA" id="ARBA00015325"/>
    </source>
</evidence>
<keyword evidence="7 13" id="KW-0653">Protein transport</keyword>
<keyword evidence="9 13" id="KW-0472">Membrane</keyword>
<comment type="similarity">
    <text evidence="2 13">Belongs to the OXA1/ALB3/YidC family. Type 1 subfamily.</text>
</comment>
<evidence type="ECO:0000256" key="1">
    <source>
        <dbReference type="ARBA" id="ARBA00004429"/>
    </source>
</evidence>
<feature type="transmembrane region" description="Helical" evidence="13">
    <location>
        <begin position="350"/>
        <end position="369"/>
    </location>
</feature>
<gene>
    <name evidence="13" type="primary">yidC</name>
    <name evidence="17" type="ORF">CLV39_1524</name>
</gene>
<dbReference type="Proteomes" id="UP000280842">
    <property type="component" value="Unassembled WGS sequence"/>
</dbReference>
<reference evidence="17 18" key="1">
    <citation type="submission" date="2018-10" db="EMBL/GenBank/DDBJ databases">
        <title>Genomic Encyclopedia of Archaeal and Bacterial Type Strains, Phase II (KMG-II): from individual species to whole genera.</title>
        <authorList>
            <person name="Goeker M."/>
        </authorList>
    </citation>
    <scope>NUCLEOTIDE SEQUENCE [LARGE SCALE GENOMIC DNA]</scope>
    <source>
        <strain evidence="17 18">VM1</strain>
    </source>
</reference>
<dbReference type="OrthoDB" id="9780552at2"/>
<dbReference type="PANTHER" id="PTHR12428">
    <property type="entry name" value="OXA1"/>
    <property type="match status" value="1"/>
</dbReference>
<dbReference type="GO" id="GO:0015031">
    <property type="term" value="P:protein transport"/>
    <property type="evidence" value="ECO:0007669"/>
    <property type="project" value="UniProtKB-KW"/>
</dbReference>
<keyword evidence="4 13" id="KW-0813">Transport</keyword>
<dbReference type="InterPro" id="IPR001708">
    <property type="entry name" value="YidC/ALB3/OXA1/COX18"/>
</dbReference>
<feature type="transmembrane region" description="Helical" evidence="13">
    <location>
        <begin position="12"/>
        <end position="29"/>
    </location>
</feature>
<feature type="transmembrane region" description="Helical" evidence="13">
    <location>
        <begin position="459"/>
        <end position="476"/>
    </location>
</feature>
<evidence type="ECO:0000256" key="6">
    <source>
        <dbReference type="ARBA" id="ARBA00022692"/>
    </source>
</evidence>
<organism evidence="17 18">
    <name type="scientific">Hydrogenothermus marinus</name>
    <dbReference type="NCBI Taxonomy" id="133270"/>
    <lineage>
        <taxon>Bacteria</taxon>
        <taxon>Pseudomonadati</taxon>
        <taxon>Aquificota</taxon>
        <taxon>Aquificia</taxon>
        <taxon>Aquificales</taxon>
        <taxon>Hydrogenothermaceae</taxon>
        <taxon>Hydrogenothermus</taxon>
    </lineage>
</organism>
<feature type="domain" description="Membrane insertase YidC N-terminal" evidence="16">
    <location>
        <begin position="94"/>
        <end position="338"/>
    </location>
</feature>
<accession>A0A3M0BEN1</accession>
<dbReference type="PRINTS" id="PR00701">
    <property type="entry name" value="60KDINNERMP"/>
</dbReference>
<dbReference type="NCBIfam" id="TIGR03592">
    <property type="entry name" value="yidC_oxa1_cterm"/>
    <property type="match status" value="1"/>
</dbReference>
<feature type="compositionally biased region" description="Polar residues" evidence="14">
    <location>
        <begin position="43"/>
        <end position="68"/>
    </location>
</feature>
<feature type="region of interest" description="Disordered" evidence="14">
    <location>
        <begin position="40"/>
        <end position="68"/>
    </location>
</feature>
<dbReference type="HAMAP" id="MF_01810">
    <property type="entry name" value="YidC_type1"/>
    <property type="match status" value="1"/>
</dbReference>
<sequence length="535" mass="60650">MFNQDNDMHKRTLMFFVIVSVLLIGYTVINQIINPPTGKVENKTNQSQVVKQESNNQSSPKQKNPQQITYSQSGSYDLLLNNERFKADDFKDIVEIKTSYGTVKISRIGARIISIYMDKYKTDSISKVAKENKIFPTEIITTNPKLTALINFSKYDFKQEGNKYIFTLKKDGISITKEFILNPDETISYKLNYSGLNNVGIAVINGITPDPEKSAFGHIGSLIKTDKDLIKIDADIKTTQIIRGNIIWAGEENKYFLQALANKSGFSTTYVIPIAKETTVTLSEIKGNLDGFFFGGPKLYSLLGQIEDKYKKAWGKDLSLRNTIDFGIFGILGKPLFLVLHFIYSFIHNWALAIIILTVILRIILFPLNHKSLKAMKRMADLAPEIKKLQKKYKDDPQKLQAEMMKLYAEHGANPMSGCLPIIAQIPIFIALYNVLLVTVELKNVPFLWIPDLSQQDPYYILPILMGLSMVAQQWITPSSDKNQKIIMYVMAAVFTFLFMSFPAGLVLYWLTNNILGVFQSFIINKSMNKEGKKA</sequence>
<keyword evidence="5 13" id="KW-1003">Cell membrane</keyword>
<protein>
    <recommendedName>
        <fullName evidence="3 13">Membrane protein insertase YidC</fullName>
    </recommendedName>
    <alternativeName>
        <fullName evidence="12 13">Foldase YidC</fullName>
    </alternativeName>
    <alternativeName>
        <fullName evidence="11 13">Membrane integrase YidC</fullName>
    </alternativeName>
    <alternativeName>
        <fullName evidence="13">Membrane protein YidC</fullName>
    </alternativeName>
</protein>
<dbReference type="InterPro" id="IPR047196">
    <property type="entry name" value="YidC_ALB_C"/>
</dbReference>
<feature type="transmembrane region" description="Helical" evidence="13">
    <location>
        <begin position="488"/>
        <end position="511"/>
    </location>
</feature>
<dbReference type="InterPro" id="IPR028053">
    <property type="entry name" value="Membr_insert_YidC_N"/>
</dbReference>
<evidence type="ECO:0000256" key="12">
    <source>
        <dbReference type="ARBA" id="ARBA00033342"/>
    </source>
</evidence>
<evidence type="ECO:0000256" key="2">
    <source>
        <dbReference type="ARBA" id="ARBA00010527"/>
    </source>
</evidence>
<dbReference type="Pfam" id="PF02096">
    <property type="entry name" value="60KD_IMP"/>
    <property type="match status" value="1"/>
</dbReference>
<dbReference type="AlphaFoldDB" id="A0A3M0BEN1"/>
<dbReference type="InterPro" id="IPR019998">
    <property type="entry name" value="Membr_insert_YidC"/>
</dbReference>